<gene>
    <name evidence="3" type="ORF">GCM10010468_05370</name>
</gene>
<protein>
    <recommendedName>
        <fullName evidence="5">Secreted protein</fullName>
    </recommendedName>
</protein>
<keyword evidence="2" id="KW-0732">Signal</keyword>
<sequence length="88" mass="9675">MIFFLFFFAALAVTVPFFGADSRDGRDWSLQPSGFLPRIRPPVRSDNVGVEPEECRSTKEDERVDRAAQSGHDSPAYRGRARSAGAAG</sequence>
<dbReference type="Proteomes" id="UP001501237">
    <property type="component" value="Unassembled WGS sequence"/>
</dbReference>
<keyword evidence="4" id="KW-1185">Reference proteome</keyword>
<evidence type="ECO:0000313" key="3">
    <source>
        <dbReference type="EMBL" id="GAA3195233.1"/>
    </source>
</evidence>
<evidence type="ECO:0000256" key="1">
    <source>
        <dbReference type="SAM" id="MobiDB-lite"/>
    </source>
</evidence>
<dbReference type="EMBL" id="BAAAUV010000001">
    <property type="protein sequence ID" value="GAA3195233.1"/>
    <property type="molecule type" value="Genomic_DNA"/>
</dbReference>
<evidence type="ECO:0008006" key="5">
    <source>
        <dbReference type="Google" id="ProtNLM"/>
    </source>
</evidence>
<comment type="caution">
    <text evidence="3">The sequence shown here is derived from an EMBL/GenBank/DDBJ whole genome shotgun (WGS) entry which is preliminary data.</text>
</comment>
<name>A0ABP6PXI4_9ACTN</name>
<feature type="chain" id="PRO_5046182215" description="Secreted protein" evidence="2">
    <location>
        <begin position="20"/>
        <end position="88"/>
    </location>
</feature>
<evidence type="ECO:0000256" key="2">
    <source>
        <dbReference type="SAM" id="SignalP"/>
    </source>
</evidence>
<accession>A0ABP6PXI4</accession>
<feature type="compositionally biased region" description="Low complexity" evidence="1">
    <location>
        <begin position="76"/>
        <end position="88"/>
    </location>
</feature>
<proteinExistence type="predicted"/>
<organism evidence="3 4">
    <name type="scientific">Actinocorallia longicatena</name>
    <dbReference type="NCBI Taxonomy" id="111803"/>
    <lineage>
        <taxon>Bacteria</taxon>
        <taxon>Bacillati</taxon>
        <taxon>Actinomycetota</taxon>
        <taxon>Actinomycetes</taxon>
        <taxon>Streptosporangiales</taxon>
        <taxon>Thermomonosporaceae</taxon>
        <taxon>Actinocorallia</taxon>
    </lineage>
</organism>
<feature type="signal peptide" evidence="2">
    <location>
        <begin position="1"/>
        <end position="19"/>
    </location>
</feature>
<reference evidence="4" key="1">
    <citation type="journal article" date="2019" name="Int. J. Syst. Evol. Microbiol.">
        <title>The Global Catalogue of Microorganisms (GCM) 10K type strain sequencing project: providing services to taxonomists for standard genome sequencing and annotation.</title>
        <authorList>
            <consortium name="The Broad Institute Genomics Platform"/>
            <consortium name="The Broad Institute Genome Sequencing Center for Infectious Disease"/>
            <person name="Wu L."/>
            <person name="Ma J."/>
        </authorList>
    </citation>
    <scope>NUCLEOTIDE SEQUENCE [LARGE SCALE GENOMIC DNA]</scope>
    <source>
        <strain evidence="4">JCM 9377</strain>
    </source>
</reference>
<evidence type="ECO:0000313" key="4">
    <source>
        <dbReference type="Proteomes" id="UP001501237"/>
    </source>
</evidence>
<feature type="region of interest" description="Disordered" evidence="1">
    <location>
        <begin position="41"/>
        <end position="88"/>
    </location>
</feature>
<feature type="compositionally biased region" description="Basic and acidic residues" evidence="1">
    <location>
        <begin position="53"/>
        <end position="66"/>
    </location>
</feature>